<dbReference type="GO" id="GO:0005975">
    <property type="term" value="P:carbohydrate metabolic process"/>
    <property type="evidence" value="ECO:0007669"/>
    <property type="project" value="InterPro"/>
</dbReference>
<dbReference type="InterPro" id="IPR033132">
    <property type="entry name" value="GH_1_N_CS"/>
</dbReference>
<dbReference type="GO" id="GO:0005829">
    <property type="term" value="C:cytosol"/>
    <property type="evidence" value="ECO:0007669"/>
    <property type="project" value="TreeGrafter"/>
</dbReference>
<comment type="similarity">
    <text evidence="2">Belongs to the glycosyl hydrolase 1 family.</text>
</comment>
<dbReference type="InterPro" id="IPR017853">
    <property type="entry name" value="GH"/>
</dbReference>
<dbReference type="PRINTS" id="PR00131">
    <property type="entry name" value="GLHYDRLASE1"/>
</dbReference>
<name>A0AAD8ZDF7_9TELE</name>
<dbReference type="InterPro" id="IPR001360">
    <property type="entry name" value="Glyco_hydro_1"/>
</dbReference>
<dbReference type="EMBL" id="JAROKS010000014">
    <property type="protein sequence ID" value="KAK1797020.1"/>
    <property type="molecule type" value="Genomic_DNA"/>
</dbReference>
<dbReference type="FunFam" id="3.20.20.80:FF:000324">
    <property type="entry name" value="Glucosidase, beta, acid 3 (gene/pseudogene)"/>
    <property type="match status" value="1"/>
</dbReference>
<dbReference type="PROSITE" id="PS00572">
    <property type="entry name" value="GLYCOSYL_HYDROL_F1_1"/>
    <property type="match status" value="1"/>
</dbReference>
<dbReference type="GO" id="GO:0017042">
    <property type="term" value="F:glycosylceramidase activity"/>
    <property type="evidence" value="ECO:0007669"/>
    <property type="project" value="TreeGrafter"/>
</dbReference>
<gene>
    <name evidence="4" type="ORF">P4O66_008417</name>
</gene>
<dbReference type="PANTHER" id="PTHR10353">
    <property type="entry name" value="GLYCOSYL HYDROLASE"/>
    <property type="match status" value="1"/>
</dbReference>
<dbReference type="InterPro" id="IPR018120">
    <property type="entry name" value="Glyco_hydro_1_AS"/>
</dbReference>
<dbReference type="SUPFAM" id="SSF51445">
    <property type="entry name" value="(Trans)glycosidases"/>
    <property type="match status" value="1"/>
</dbReference>
<evidence type="ECO:0000313" key="4">
    <source>
        <dbReference type="EMBL" id="KAK1797020.1"/>
    </source>
</evidence>
<dbReference type="PANTHER" id="PTHR10353:SF291">
    <property type="entry name" value="CYTOSOLIC BETA-GLUCOSIDASE"/>
    <property type="match status" value="1"/>
</dbReference>
<proteinExistence type="inferred from homology"/>
<evidence type="ECO:0000313" key="5">
    <source>
        <dbReference type="Proteomes" id="UP001239994"/>
    </source>
</evidence>
<dbReference type="PROSITE" id="PS00653">
    <property type="entry name" value="GLYCOSYL_HYDROL_F1_2"/>
    <property type="match status" value="1"/>
</dbReference>
<keyword evidence="3" id="KW-0378">Hydrolase</keyword>
<dbReference type="Pfam" id="PF00232">
    <property type="entry name" value="Glyco_hydro_1"/>
    <property type="match status" value="1"/>
</dbReference>
<evidence type="ECO:0000256" key="1">
    <source>
        <dbReference type="PROSITE-ProRule" id="PRU10055"/>
    </source>
</evidence>
<feature type="non-terminal residue" evidence="4">
    <location>
        <position position="493"/>
    </location>
</feature>
<dbReference type="GO" id="GO:0046477">
    <property type="term" value="P:glycosylceramide catabolic process"/>
    <property type="evidence" value="ECO:0007669"/>
    <property type="project" value="TreeGrafter"/>
</dbReference>
<dbReference type="GO" id="GO:0004565">
    <property type="term" value="F:beta-galactosidase activity"/>
    <property type="evidence" value="ECO:0007669"/>
    <property type="project" value="TreeGrafter"/>
</dbReference>
<evidence type="ECO:0008006" key="6">
    <source>
        <dbReference type="Google" id="ProtNLM"/>
    </source>
</evidence>
<dbReference type="Proteomes" id="UP001239994">
    <property type="component" value="Unassembled WGS sequence"/>
</dbReference>
<sequence>VTHRLRNPTHEMSLSKDVSVEVFAADFAWGASTAAYQVEGAWDLDGRGPSIWDIFSHTKGRVFEDQNGDVACNSYRLWDEDLRCIQHLGLTHYRFSFSWSRLLPDGTTSYVNPKGVAYYNKVINDLTDKAITPMVTLNHFDLPQALEHRGGWKSPEIVNVFDSYARFCFKTFGDRVKFWITLNEPQIYAKLGYEDGLFAPGMKEKGSALYLVGHNMLRAHARVWHSYHAHFRHLQRGKVSIALNSDWAMPSDPGCPEDVAAAQRYMDFSLGWFACPVFCTGDYPESMRSMIEARNLELDFVDGQRLPKFSEDEPTVLGTADFFALNYYTSRKVKQASPRPGELSFAADQGAEGTTDPSWPICGVSWLAVFPEGLRKLLSYIKETCNNPTIYITENGFAQRGPVELEDLDRCQFYRDTLQEVSKAIRDDGVNVKGYFAWSLLDNFEWTHGFSVRFGLFHVDFSRDERSRTVYRSGREYAAVVARHRGHTKFSKD</sequence>
<comment type="caution">
    <text evidence="4">The sequence shown here is derived from an EMBL/GenBank/DDBJ whole genome shotgun (WGS) entry which is preliminary data.</text>
</comment>
<dbReference type="Gene3D" id="3.20.20.80">
    <property type="entry name" value="Glycosidases"/>
    <property type="match status" value="1"/>
</dbReference>
<keyword evidence="3" id="KW-0326">Glycosidase</keyword>
<evidence type="ECO:0000256" key="3">
    <source>
        <dbReference type="RuleBase" id="RU004468"/>
    </source>
</evidence>
<dbReference type="GO" id="GO:0016020">
    <property type="term" value="C:membrane"/>
    <property type="evidence" value="ECO:0007669"/>
    <property type="project" value="GOC"/>
</dbReference>
<reference evidence="4" key="1">
    <citation type="submission" date="2023-03" db="EMBL/GenBank/DDBJ databases">
        <title>Electrophorus voltai genome.</title>
        <authorList>
            <person name="Bian C."/>
        </authorList>
    </citation>
    <scope>NUCLEOTIDE SEQUENCE</scope>
    <source>
        <strain evidence="4">CB-2022</strain>
        <tissue evidence="4">Muscle</tissue>
    </source>
</reference>
<keyword evidence="5" id="KW-1185">Reference proteome</keyword>
<evidence type="ECO:0000256" key="2">
    <source>
        <dbReference type="RuleBase" id="RU003690"/>
    </source>
</evidence>
<organism evidence="4 5">
    <name type="scientific">Electrophorus voltai</name>
    <dbReference type="NCBI Taxonomy" id="2609070"/>
    <lineage>
        <taxon>Eukaryota</taxon>
        <taxon>Metazoa</taxon>
        <taxon>Chordata</taxon>
        <taxon>Craniata</taxon>
        <taxon>Vertebrata</taxon>
        <taxon>Euteleostomi</taxon>
        <taxon>Actinopterygii</taxon>
        <taxon>Neopterygii</taxon>
        <taxon>Teleostei</taxon>
        <taxon>Ostariophysi</taxon>
        <taxon>Gymnotiformes</taxon>
        <taxon>Gymnotoidei</taxon>
        <taxon>Gymnotidae</taxon>
        <taxon>Electrophorus</taxon>
    </lineage>
</organism>
<dbReference type="AlphaFoldDB" id="A0AAD8ZDF7"/>
<protein>
    <recommendedName>
        <fullName evidence="6">Glucosidase, beta, acid 3 (gene/pseudogene)</fullName>
    </recommendedName>
</protein>
<feature type="active site" description="Nucleophile" evidence="1">
    <location>
        <position position="394"/>
    </location>
</feature>
<accession>A0AAD8ZDF7</accession>